<dbReference type="Proteomes" id="UP000000552">
    <property type="component" value="Chromosome"/>
</dbReference>
<dbReference type="KEGG" id="mlo:mll6889"/>
<dbReference type="HOGENOM" id="CLU_611990_0_0_5"/>
<dbReference type="AlphaFoldDB" id="Q987V8"/>
<protein>
    <submittedName>
        <fullName evidence="1">Mll6889 protein</fullName>
    </submittedName>
</protein>
<reference evidence="1 2" key="1">
    <citation type="journal article" date="2000" name="DNA Res.">
        <title>Complete genome structure of the nitrogen-fixing symbiotic bacterium Mesorhizobium loti.</title>
        <authorList>
            <person name="Kaneko T."/>
            <person name="Nakamura Y."/>
            <person name="Sato S."/>
            <person name="Asamizu E."/>
            <person name="Kato T."/>
            <person name="Sasamoto S."/>
            <person name="Watanabe A."/>
            <person name="Idesawa K."/>
            <person name="Ishikawa A."/>
            <person name="Kawashima K."/>
            <person name="Kimura T."/>
            <person name="Kishida Y."/>
            <person name="Kiyokawa C."/>
            <person name="Kohara M."/>
            <person name="Matsumoto M."/>
            <person name="Matsuno A."/>
            <person name="Mochizuki Y."/>
            <person name="Nakayama S."/>
            <person name="Nakazaki N."/>
            <person name="Shimpo S."/>
            <person name="Sugimoto M."/>
            <person name="Takeuchi C."/>
            <person name="Yamada M."/>
            <person name="Tabata S."/>
        </authorList>
    </citation>
    <scope>NUCLEOTIDE SEQUENCE [LARGE SCALE GENOMIC DNA]</scope>
    <source>
        <strain evidence="2">LMG 29417 / CECT 9101 / MAFF 303099</strain>
    </source>
</reference>
<gene>
    <name evidence="1" type="ordered locus">mll6889</name>
</gene>
<sequence length="432" mass="47768">MAMRTGSSTRRFLDTKLRALKARAQRLNRLTPRRIGLRPEDLPYAPSRAHFHAANKRLATIGNAINRHIAEIERAWPPATAQAALTQMAMLDRRIDRLRRTFGMFFEVMSQRGSGFAPALAAHDAIALDCYTVVRAALPGVFGGPLLKPLTYMEHGYSPATQRRGVALARLLGDSNPFPVIRIPWDRDNPWQSVFLHEVAHNLQADMGLWQENAQAVANRLASMRFDPLVVTILRRWHKEIFADLAALLLGGTASVWGMMEFLAHPGARALTYRPGGAHPTGWIRVLILTEMLRRMGFAAEAARAERVWRGLYNPARGHRLPPVLLASAPRVIPAVVDEIAYQPRRGLGQHALADAIPFTRADEARIRRGGIQIAAGQVPDLPPRFLVSASRFALEAGAEPDAIAKLVIRNLAQRQANRRPTAQPSPAALVA</sequence>
<organism evidence="1 2">
    <name type="scientific">Mesorhizobium japonicum (strain LMG 29417 / CECT 9101 / MAFF 303099)</name>
    <name type="common">Mesorhizobium loti (strain MAFF 303099)</name>
    <dbReference type="NCBI Taxonomy" id="266835"/>
    <lineage>
        <taxon>Bacteria</taxon>
        <taxon>Pseudomonadati</taxon>
        <taxon>Pseudomonadota</taxon>
        <taxon>Alphaproteobacteria</taxon>
        <taxon>Hyphomicrobiales</taxon>
        <taxon>Phyllobacteriaceae</taxon>
        <taxon>Mesorhizobium</taxon>
    </lineage>
</organism>
<evidence type="ECO:0000313" key="1">
    <source>
        <dbReference type="EMBL" id="BAB53092.1"/>
    </source>
</evidence>
<evidence type="ECO:0000313" key="2">
    <source>
        <dbReference type="Proteomes" id="UP000000552"/>
    </source>
</evidence>
<proteinExistence type="predicted"/>
<accession>Q987V8</accession>
<dbReference type="eggNOG" id="ENOG502ZAJD">
    <property type="taxonomic scope" value="Bacteria"/>
</dbReference>
<dbReference type="EMBL" id="BA000012">
    <property type="protein sequence ID" value="BAB53092.1"/>
    <property type="molecule type" value="Genomic_DNA"/>
</dbReference>
<name>Q987V8_RHILO</name>